<dbReference type="InterPro" id="IPR023214">
    <property type="entry name" value="HAD_sf"/>
</dbReference>
<dbReference type="SUPFAM" id="SSF56784">
    <property type="entry name" value="HAD-like"/>
    <property type="match status" value="1"/>
</dbReference>
<accession>A0ABP7KA59</accession>
<feature type="transmembrane region" description="Helical" evidence="8">
    <location>
        <begin position="684"/>
        <end position="707"/>
    </location>
</feature>
<protein>
    <submittedName>
        <fullName evidence="10">Cation-transporting P-type ATPase</fullName>
    </submittedName>
</protein>
<dbReference type="NCBIfam" id="TIGR01494">
    <property type="entry name" value="ATPase_P-type"/>
    <property type="match status" value="2"/>
</dbReference>
<evidence type="ECO:0000256" key="3">
    <source>
        <dbReference type="ARBA" id="ARBA00022741"/>
    </source>
</evidence>
<name>A0ABP7KA59_9RHOB</name>
<sequence>MQTRKSHEMEGMERPANLTLSIAPHGLSAEEVAELLSVSVNDGLSEAEALRRLASHGPNRLRRQKPKSALSILLHQFRSVIVWLLAAAAIISLMLGDNAEAAAIAVVLLLNSAIGFYTELRAARSMEALLHIAEVRTRVRRDGHIRMIDARDLVPGDIVVLDGGDVVTADLRLIEASHLLADESVLTGESAPVDKSTAKVADDTHLAERTPMLFKGTSITRGAGAGIVTATGMETELGRISKLAETAQAETSPLEARLERLGRTLIWLTLVLSIATALAGILRGHAPADMLQTAVALAVAAIPEGLPVVATLSLARGMWRMARRNALIRRLSAVETLGATTVILTDKTGTLTENRMTVVRLLLESGDFSPEAQDQDVKRALKTGARCTTAELGRGGEAGTGDPMELALLRAAHNSGLPPPDNRVGQSAFDPERRMMATIHAAPDGASFAIKGAPEAVIDVCEMVRGPDGPHALNDALKAKWIDRNSDAASEGLRTLGLAMKTERDADADPYAGLTLVGLVCFADPLRADIPPAIAACHQAGVRVMMVTGDHAATAARVASDAGIRRDGSIVIEGRELATLIADGGSEEARARIRAADVFARVAPETKLTLVSFHQEDGQVVAMTGDGVNDAPALKKADIGVAMGQRGTQVAREAADMVLKDDDFATIVEAIRQGRVIFGNIRKFIVYLMSCNLCEVLVVAGAVGAGLPAPLSPLQILFLNLVTDVFPAFALGMGQGDGCEMRRPPRDPSEPIIARREWLKIAGLAGAQTVATLAAFLVALNQLHLSVEQAITVAFLTLALAQLWNVFNTRAKDTGLFDNDVTRNPYIWGAIALCLILLAMAIWLSGLAAVLSLAAPGKAGMTLAAVASLFPLLIGQATLVVAFAVNRRKPEGA</sequence>
<dbReference type="EMBL" id="BAABDF010000007">
    <property type="protein sequence ID" value="GAA3868362.1"/>
    <property type="molecule type" value="Genomic_DNA"/>
</dbReference>
<comment type="subcellular location">
    <subcellularLocation>
        <location evidence="1">Membrane</location>
        <topology evidence="1">Multi-pass membrane protein</topology>
    </subcellularLocation>
</comment>
<comment type="caution">
    <text evidence="10">The sequence shown here is derived from an EMBL/GenBank/DDBJ whole genome shotgun (WGS) entry which is preliminary data.</text>
</comment>
<feature type="domain" description="Cation-transporting P-type ATPase N-terminal" evidence="9">
    <location>
        <begin position="23"/>
        <end position="97"/>
    </location>
</feature>
<dbReference type="InterPro" id="IPR023298">
    <property type="entry name" value="ATPase_P-typ_TM_dom_sf"/>
</dbReference>
<dbReference type="Proteomes" id="UP001399917">
    <property type="component" value="Unassembled WGS sequence"/>
</dbReference>
<dbReference type="InterPro" id="IPR004014">
    <property type="entry name" value="ATPase_P-typ_cation-transptr_N"/>
</dbReference>
<keyword evidence="5" id="KW-1278">Translocase</keyword>
<dbReference type="RefSeq" id="WP_344846538.1">
    <property type="nucleotide sequence ID" value="NZ_BAABDF010000007.1"/>
</dbReference>
<dbReference type="Gene3D" id="3.40.50.1000">
    <property type="entry name" value="HAD superfamily/HAD-like"/>
    <property type="match status" value="1"/>
</dbReference>
<feature type="transmembrane region" description="Helical" evidence="8">
    <location>
        <begin position="713"/>
        <end position="733"/>
    </location>
</feature>
<organism evidence="10 11">
    <name type="scientific">Celeribacter arenosi</name>
    <dbReference type="NCBI Taxonomy" id="792649"/>
    <lineage>
        <taxon>Bacteria</taxon>
        <taxon>Pseudomonadati</taxon>
        <taxon>Pseudomonadota</taxon>
        <taxon>Alphaproteobacteria</taxon>
        <taxon>Rhodobacterales</taxon>
        <taxon>Roseobacteraceae</taxon>
        <taxon>Celeribacter</taxon>
    </lineage>
</organism>
<feature type="transmembrane region" description="Helical" evidence="8">
    <location>
        <begin position="294"/>
        <end position="315"/>
    </location>
</feature>
<dbReference type="Pfam" id="PF13246">
    <property type="entry name" value="Cation_ATPase"/>
    <property type="match status" value="1"/>
</dbReference>
<dbReference type="Pfam" id="PF00122">
    <property type="entry name" value="E1-E2_ATPase"/>
    <property type="match status" value="1"/>
</dbReference>
<feature type="transmembrane region" description="Helical" evidence="8">
    <location>
        <begin position="101"/>
        <end position="120"/>
    </location>
</feature>
<dbReference type="Gene3D" id="2.70.150.10">
    <property type="entry name" value="Calcium-transporting ATPase, cytoplasmic transduction domain A"/>
    <property type="match status" value="1"/>
</dbReference>
<evidence type="ECO:0000256" key="6">
    <source>
        <dbReference type="ARBA" id="ARBA00022989"/>
    </source>
</evidence>
<dbReference type="SFLD" id="SFLDS00003">
    <property type="entry name" value="Haloacid_Dehalogenase"/>
    <property type="match status" value="1"/>
</dbReference>
<keyword evidence="7 8" id="KW-0472">Membrane</keyword>
<dbReference type="InterPro" id="IPR008250">
    <property type="entry name" value="ATPase_P-typ_transduc_dom_A_sf"/>
</dbReference>
<dbReference type="Gene3D" id="3.40.1110.10">
    <property type="entry name" value="Calcium-transporting ATPase, cytoplasmic domain N"/>
    <property type="match status" value="1"/>
</dbReference>
<evidence type="ECO:0000256" key="1">
    <source>
        <dbReference type="ARBA" id="ARBA00004141"/>
    </source>
</evidence>
<feature type="transmembrane region" description="Helical" evidence="8">
    <location>
        <begin position="827"/>
        <end position="855"/>
    </location>
</feature>
<dbReference type="InterPro" id="IPR023299">
    <property type="entry name" value="ATPase_P-typ_cyto_dom_N"/>
</dbReference>
<keyword evidence="11" id="KW-1185">Reference proteome</keyword>
<dbReference type="Pfam" id="PF00689">
    <property type="entry name" value="Cation_ATPase_C"/>
    <property type="match status" value="1"/>
</dbReference>
<feature type="transmembrane region" description="Helical" evidence="8">
    <location>
        <begin position="761"/>
        <end position="783"/>
    </location>
</feature>
<proteinExistence type="predicted"/>
<dbReference type="InterPro" id="IPR036412">
    <property type="entry name" value="HAD-like_sf"/>
</dbReference>
<feature type="transmembrane region" description="Helical" evidence="8">
    <location>
        <begin position="861"/>
        <end position="885"/>
    </location>
</feature>
<dbReference type="SUPFAM" id="SSF81660">
    <property type="entry name" value="Metal cation-transporting ATPase, ATP-binding domain N"/>
    <property type="match status" value="1"/>
</dbReference>
<keyword evidence="4" id="KW-0067">ATP-binding</keyword>
<gene>
    <name evidence="10" type="ORF">GCM10022404_18090</name>
</gene>
<dbReference type="InterPro" id="IPR059000">
    <property type="entry name" value="ATPase_P-type_domA"/>
</dbReference>
<keyword evidence="3" id="KW-0547">Nucleotide-binding</keyword>
<evidence type="ECO:0000256" key="7">
    <source>
        <dbReference type="ARBA" id="ARBA00023136"/>
    </source>
</evidence>
<keyword evidence="2 8" id="KW-0812">Transmembrane</keyword>
<dbReference type="SFLD" id="SFLDG00002">
    <property type="entry name" value="C1.7:_P-type_atpase_like"/>
    <property type="match status" value="1"/>
</dbReference>
<dbReference type="SUPFAM" id="SSF81665">
    <property type="entry name" value="Calcium ATPase, transmembrane domain M"/>
    <property type="match status" value="1"/>
</dbReference>
<evidence type="ECO:0000256" key="5">
    <source>
        <dbReference type="ARBA" id="ARBA00022967"/>
    </source>
</evidence>
<dbReference type="PRINTS" id="PR00120">
    <property type="entry name" value="HATPASE"/>
</dbReference>
<feature type="transmembrane region" description="Helical" evidence="8">
    <location>
        <begin position="264"/>
        <end position="282"/>
    </location>
</feature>
<dbReference type="Pfam" id="PF00690">
    <property type="entry name" value="Cation_ATPase_N"/>
    <property type="match status" value="1"/>
</dbReference>
<dbReference type="PRINTS" id="PR00119">
    <property type="entry name" value="CATATPASE"/>
</dbReference>
<reference evidence="11" key="1">
    <citation type="journal article" date="2019" name="Int. J. Syst. Evol. Microbiol.">
        <title>The Global Catalogue of Microorganisms (GCM) 10K type strain sequencing project: providing services to taxonomists for standard genome sequencing and annotation.</title>
        <authorList>
            <consortium name="The Broad Institute Genomics Platform"/>
            <consortium name="The Broad Institute Genome Sequencing Center for Infectious Disease"/>
            <person name="Wu L."/>
            <person name="Ma J."/>
        </authorList>
    </citation>
    <scope>NUCLEOTIDE SEQUENCE [LARGE SCALE GENOMIC DNA]</scope>
    <source>
        <strain evidence="11">JCM 17190</strain>
    </source>
</reference>
<dbReference type="Gene3D" id="1.20.1110.10">
    <property type="entry name" value="Calcium-transporting ATPase, transmembrane domain"/>
    <property type="match status" value="1"/>
</dbReference>
<dbReference type="PROSITE" id="PS00154">
    <property type="entry name" value="ATPASE_E1_E2"/>
    <property type="match status" value="1"/>
</dbReference>
<dbReference type="InterPro" id="IPR018303">
    <property type="entry name" value="ATPase_P-typ_P_site"/>
</dbReference>
<feature type="transmembrane region" description="Helical" evidence="8">
    <location>
        <begin position="789"/>
        <end position="807"/>
    </location>
</feature>
<dbReference type="SMART" id="SM00831">
    <property type="entry name" value="Cation_ATPase_N"/>
    <property type="match status" value="1"/>
</dbReference>
<evidence type="ECO:0000313" key="10">
    <source>
        <dbReference type="EMBL" id="GAA3868362.1"/>
    </source>
</evidence>
<dbReference type="InterPro" id="IPR044492">
    <property type="entry name" value="P_typ_ATPase_HD_dom"/>
</dbReference>
<evidence type="ECO:0000256" key="4">
    <source>
        <dbReference type="ARBA" id="ARBA00022840"/>
    </source>
</evidence>
<feature type="transmembrane region" description="Helical" evidence="8">
    <location>
        <begin position="70"/>
        <end position="95"/>
    </location>
</feature>
<dbReference type="PANTHER" id="PTHR42861">
    <property type="entry name" value="CALCIUM-TRANSPORTING ATPASE"/>
    <property type="match status" value="1"/>
</dbReference>
<dbReference type="InterPro" id="IPR006068">
    <property type="entry name" value="ATPase_P-typ_cation-transptr_C"/>
</dbReference>
<dbReference type="SUPFAM" id="SSF81653">
    <property type="entry name" value="Calcium ATPase, transduction domain A"/>
    <property type="match status" value="1"/>
</dbReference>
<evidence type="ECO:0000256" key="8">
    <source>
        <dbReference type="SAM" id="Phobius"/>
    </source>
</evidence>
<keyword evidence="6 8" id="KW-1133">Transmembrane helix</keyword>
<evidence type="ECO:0000313" key="11">
    <source>
        <dbReference type="Proteomes" id="UP001399917"/>
    </source>
</evidence>
<dbReference type="Pfam" id="PF08282">
    <property type="entry name" value="Hydrolase_3"/>
    <property type="match status" value="1"/>
</dbReference>
<evidence type="ECO:0000259" key="9">
    <source>
        <dbReference type="SMART" id="SM00831"/>
    </source>
</evidence>
<dbReference type="SFLD" id="SFLDF00027">
    <property type="entry name" value="p-type_atpase"/>
    <property type="match status" value="1"/>
</dbReference>
<dbReference type="InterPro" id="IPR001757">
    <property type="entry name" value="P_typ_ATPase"/>
</dbReference>
<evidence type="ECO:0000256" key="2">
    <source>
        <dbReference type="ARBA" id="ARBA00022692"/>
    </source>
</evidence>